<dbReference type="InterPro" id="IPR008969">
    <property type="entry name" value="CarboxyPept-like_regulatory"/>
</dbReference>
<organism evidence="15 16">
    <name type="scientific">Arcicella lustrica</name>
    <dbReference type="NCBI Taxonomy" id="2984196"/>
    <lineage>
        <taxon>Bacteria</taxon>
        <taxon>Pseudomonadati</taxon>
        <taxon>Bacteroidota</taxon>
        <taxon>Cytophagia</taxon>
        <taxon>Cytophagales</taxon>
        <taxon>Flectobacillaceae</taxon>
        <taxon>Arcicella</taxon>
    </lineage>
</organism>
<keyword evidence="2 10" id="KW-0813">Transport</keyword>
<keyword evidence="9 10" id="KW-0998">Cell outer membrane</keyword>
<dbReference type="PROSITE" id="PS52016">
    <property type="entry name" value="TONB_DEPENDENT_REC_3"/>
    <property type="match status" value="1"/>
</dbReference>
<evidence type="ECO:0000256" key="4">
    <source>
        <dbReference type="ARBA" id="ARBA00022692"/>
    </source>
</evidence>
<protein>
    <submittedName>
        <fullName evidence="15">TonB-dependent receptor</fullName>
    </submittedName>
</protein>
<dbReference type="Gene3D" id="2.40.170.20">
    <property type="entry name" value="TonB-dependent receptor, beta-barrel domain"/>
    <property type="match status" value="1"/>
</dbReference>
<evidence type="ECO:0000259" key="13">
    <source>
        <dbReference type="Pfam" id="PF00593"/>
    </source>
</evidence>
<dbReference type="Gene3D" id="2.170.130.10">
    <property type="entry name" value="TonB-dependent receptor, plug domain"/>
    <property type="match status" value="1"/>
</dbReference>
<sequence length="919" mass="100527">MKKIFTLSIILFHSLAVFAQNFTGSIIDAETKKPLAGASVRIKGKNIGTVTNADGFFSLKTSAKPPFTLIFSMIGFERQTVEVTDNSTIAISLKSGDELLQQVVISASRIEENILKSPVSIEKIDAKSIQQSPSVSFYDALVNVKSLDMVTSGLTYKQINTRGFNSTGNSRFLQLIDGVDNQSPGLGFAVGNLFGSSDLDVEGVELIPGAASALYGPVAFNGLLMTTTKNPFNYQGLSVQTKVGINHVSDNASGAKPFTDFSLRYAKAFNNRFAFKLNASYLKGTDWYANNYTDIDPNTPAAQRGANNPGRNALNIYGDEVAQTIQGIGRVSRTGYEEKDLANYGVYSTKLNVALHYKISESLEAIYQVNYSQGTANYTGSSRFALNDFKLIQNRLELRGSNFFIRGYSTAEQSNHSYNTRSLGQLINRTWVRDLNGNVVTPDKADATWFERYTAAYTGKVGSVTGQDHSAARAFADQGRFVAGSSDFEQQKSKYIATAGLGGAGVLSNSKLYHVDAQYDLSQALKVVNLLVGGSYRVYDMETNGTLFDDKINKVSVKEFGVFAQASKAILEDKLKLTLSGRYDKNENFNGSFTPRASAVFSPSENHNFRASYQTGFRNPTVPDQFIKLNVGPIIILGGAPANSAGLNAYENSFTAASVGAFASGFSSDLQKGVPFPTAVENNKSKLVKSNVPYIKPEQTQSFEIGYKGLLAQKLLVDVNYYRSTFKNFLINQVVIRPTNNVLNSDGTINSAAAQDILGGKTQAFQLYTNAADKVSSQGVSLGLTYFLPENFRVGFNSTWSDFNILDANPNNIPAFNTPRWKTNLTISNSKITDRLGFSVAWHWQESFDWYGTFNENRPGNIPAYSLIDAQVNYHVPSLKTTVKLGANNITNQYIVQAYGSPAVGGLYYVSLTFDELFR</sequence>
<comment type="caution">
    <text evidence="15">The sequence shown here is derived from an EMBL/GenBank/DDBJ whole genome shotgun (WGS) entry which is preliminary data.</text>
</comment>
<accession>A0ABU5SHL3</accession>
<dbReference type="Pfam" id="PF07715">
    <property type="entry name" value="Plug"/>
    <property type="match status" value="1"/>
</dbReference>
<comment type="subcellular location">
    <subcellularLocation>
        <location evidence="1 10">Cell outer membrane</location>
        <topology evidence="1 10">Multi-pass membrane protein</topology>
    </subcellularLocation>
</comment>
<evidence type="ECO:0000256" key="6">
    <source>
        <dbReference type="ARBA" id="ARBA00023077"/>
    </source>
</evidence>
<keyword evidence="3 10" id="KW-1134">Transmembrane beta strand</keyword>
<evidence type="ECO:0000256" key="8">
    <source>
        <dbReference type="ARBA" id="ARBA00023170"/>
    </source>
</evidence>
<feature type="domain" description="TonB-dependent receptor-like beta-barrel" evidence="13">
    <location>
        <begin position="426"/>
        <end position="890"/>
    </location>
</feature>
<dbReference type="RefSeq" id="WP_323258217.1">
    <property type="nucleotide sequence ID" value="NZ_JAYGIM010000007.1"/>
</dbReference>
<dbReference type="InterPro" id="IPR037066">
    <property type="entry name" value="Plug_dom_sf"/>
</dbReference>
<evidence type="ECO:0000259" key="14">
    <source>
        <dbReference type="Pfam" id="PF07715"/>
    </source>
</evidence>
<evidence type="ECO:0000256" key="3">
    <source>
        <dbReference type="ARBA" id="ARBA00022452"/>
    </source>
</evidence>
<evidence type="ECO:0000256" key="9">
    <source>
        <dbReference type="ARBA" id="ARBA00023237"/>
    </source>
</evidence>
<comment type="similarity">
    <text evidence="10 11">Belongs to the TonB-dependent receptor family.</text>
</comment>
<keyword evidence="8 15" id="KW-0675">Receptor</keyword>
<keyword evidence="7 10" id="KW-0472">Membrane</keyword>
<evidence type="ECO:0000313" key="16">
    <source>
        <dbReference type="Proteomes" id="UP001302222"/>
    </source>
</evidence>
<evidence type="ECO:0000256" key="5">
    <source>
        <dbReference type="ARBA" id="ARBA00022729"/>
    </source>
</evidence>
<gene>
    <name evidence="15" type="ORF">VB798_09370</name>
</gene>
<evidence type="ECO:0000256" key="2">
    <source>
        <dbReference type="ARBA" id="ARBA00022448"/>
    </source>
</evidence>
<evidence type="ECO:0000256" key="11">
    <source>
        <dbReference type="RuleBase" id="RU003357"/>
    </source>
</evidence>
<evidence type="ECO:0000256" key="12">
    <source>
        <dbReference type="SAM" id="SignalP"/>
    </source>
</evidence>
<feature type="chain" id="PRO_5045332862" evidence="12">
    <location>
        <begin position="20"/>
        <end position="919"/>
    </location>
</feature>
<evidence type="ECO:0000256" key="7">
    <source>
        <dbReference type="ARBA" id="ARBA00023136"/>
    </source>
</evidence>
<dbReference type="PANTHER" id="PTHR30069">
    <property type="entry name" value="TONB-DEPENDENT OUTER MEMBRANE RECEPTOR"/>
    <property type="match status" value="1"/>
</dbReference>
<reference evidence="15 16" key="1">
    <citation type="submission" date="2023-12" db="EMBL/GenBank/DDBJ databases">
        <title>Novel species of the genus Arcicella isolated from rivers.</title>
        <authorList>
            <person name="Lu H."/>
        </authorList>
    </citation>
    <scope>NUCLEOTIDE SEQUENCE [LARGE SCALE GENOMIC DNA]</scope>
    <source>
        <strain evidence="15 16">DC25W</strain>
    </source>
</reference>
<keyword evidence="6 11" id="KW-0798">TonB box</keyword>
<dbReference type="SUPFAM" id="SSF49464">
    <property type="entry name" value="Carboxypeptidase regulatory domain-like"/>
    <property type="match status" value="1"/>
</dbReference>
<dbReference type="EMBL" id="JAYGIM010000007">
    <property type="protein sequence ID" value="MEA5426781.1"/>
    <property type="molecule type" value="Genomic_DNA"/>
</dbReference>
<proteinExistence type="inferred from homology"/>
<keyword evidence="16" id="KW-1185">Reference proteome</keyword>
<dbReference type="Gene3D" id="2.60.40.1120">
    <property type="entry name" value="Carboxypeptidase-like, regulatory domain"/>
    <property type="match status" value="1"/>
</dbReference>
<evidence type="ECO:0000256" key="1">
    <source>
        <dbReference type="ARBA" id="ARBA00004571"/>
    </source>
</evidence>
<evidence type="ECO:0000256" key="10">
    <source>
        <dbReference type="PROSITE-ProRule" id="PRU01360"/>
    </source>
</evidence>
<keyword evidence="5 12" id="KW-0732">Signal</keyword>
<dbReference type="Proteomes" id="UP001302222">
    <property type="component" value="Unassembled WGS sequence"/>
</dbReference>
<name>A0ABU5SHL3_9BACT</name>
<dbReference type="InterPro" id="IPR039426">
    <property type="entry name" value="TonB-dep_rcpt-like"/>
</dbReference>
<dbReference type="PANTHER" id="PTHR30069:SF29">
    <property type="entry name" value="HEMOGLOBIN AND HEMOGLOBIN-HAPTOGLOBIN-BINDING PROTEIN 1-RELATED"/>
    <property type="match status" value="1"/>
</dbReference>
<dbReference type="InterPro" id="IPR012910">
    <property type="entry name" value="Plug_dom"/>
</dbReference>
<feature type="domain" description="TonB-dependent receptor plug" evidence="14">
    <location>
        <begin position="115"/>
        <end position="222"/>
    </location>
</feature>
<dbReference type="Pfam" id="PF13715">
    <property type="entry name" value="CarbopepD_reg_2"/>
    <property type="match status" value="1"/>
</dbReference>
<keyword evidence="4 10" id="KW-0812">Transmembrane</keyword>
<dbReference type="InterPro" id="IPR036942">
    <property type="entry name" value="Beta-barrel_TonB_sf"/>
</dbReference>
<feature type="signal peptide" evidence="12">
    <location>
        <begin position="1"/>
        <end position="19"/>
    </location>
</feature>
<dbReference type="InterPro" id="IPR000531">
    <property type="entry name" value="Beta-barrel_TonB"/>
</dbReference>
<evidence type="ECO:0000313" key="15">
    <source>
        <dbReference type="EMBL" id="MEA5426781.1"/>
    </source>
</evidence>
<dbReference type="SUPFAM" id="SSF56935">
    <property type="entry name" value="Porins"/>
    <property type="match status" value="1"/>
</dbReference>
<dbReference type="Pfam" id="PF00593">
    <property type="entry name" value="TonB_dep_Rec_b-barrel"/>
    <property type="match status" value="1"/>
</dbReference>